<name>A0A561WAR3_ACTTI</name>
<dbReference type="EMBL" id="VIWY01000003">
    <property type="protein sequence ID" value="TWG20956.1"/>
    <property type="molecule type" value="Genomic_DNA"/>
</dbReference>
<proteinExistence type="predicted"/>
<comment type="caution">
    <text evidence="1">The sequence shown here is derived from an EMBL/GenBank/DDBJ whole genome shotgun (WGS) entry which is preliminary data.</text>
</comment>
<dbReference type="AlphaFoldDB" id="A0A561WAR3"/>
<keyword evidence="2" id="KW-1185">Reference proteome</keyword>
<organism evidence="1 2">
    <name type="scientific">Actinoplanes teichomyceticus</name>
    <dbReference type="NCBI Taxonomy" id="1867"/>
    <lineage>
        <taxon>Bacteria</taxon>
        <taxon>Bacillati</taxon>
        <taxon>Actinomycetota</taxon>
        <taxon>Actinomycetes</taxon>
        <taxon>Micromonosporales</taxon>
        <taxon>Micromonosporaceae</taxon>
        <taxon>Actinoplanes</taxon>
    </lineage>
</organism>
<dbReference type="Proteomes" id="UP000320239">
    <property type="component" value="Unassembled WGS sequence"/>
</dbReference>
<reference evidence="1 2" key="1">
    <citation type="submission" date="2019-06" db="EMBL/GenBank/DDBJ databases">
        <title>Sequencing the genomes of 1000 actinobacteria strains.</title>
        <authorList>
            <person name="Klenk H.-P."/>
        </authorList>
    </citation>
    <scope>NUCLEOTIDE SEQUENCE [LARGE SCALE GENOMIC DNA]</scope>
    <source>
        <strain evidence="1 2">DSM 43866</strain>
    </source>
</reference>
<protein>
    <submittedName>
        <fullName evidence="1">Uncharacterized protein</fullName>
    </submittedName>
</protein>
<dbReference type="RefSeq" id="WP_145830907.1">
    <property type="nucleotide sequence ID" value="NZ_BOMX01000153.1"/>
</dbReference>
<accession>A0A561WAR3</accession>
<sequence>MPTTPNLGLRYPALSSAPNVPLDIGNLAADVDATAARPVCYLVQQVAQTGWTSAATVPITWSSGSEVIDTLGIHDETTNNSRLVIGKRLGWWLISGVYCPASNGQATYVRAMITKNGSVIPGAWGGQVLTSATGYVGVTTGGHLVQATSATDYVELWGQQFASTGIIGTSISTMPVVSSVTAVWQGV</sequence>
<evidence type="ECO:0000313" key="1">
    <source>
        <dbReference type="EMBL" id="TWG20956.1"/>
    </source>
</evidence>
<evidence type="ECO:0000313" key="2">
    <source>
        <dbReference type="Proteomes" id="UP000320239"/>
    </source>
</evidence>
<dbReference type="OrthoDB" id="4941150at2"/>
<gene>
    <name evidence="1" type="ORF">FHX34_103485</name>
</gene>